<protein>
    <submittedName>
        <fullName evidence="1">Transposase</fullName>
    </submittedName>
</protein>
<evidence type="ECO:0000313" key="1">
    <source>
        <dbReference type="EMBL" id="RWU15162.1"/>
    </source>
</evidence>
<proteinExistence type="predicted"/>
<sequence length="168" mass="20147">KQDHQRLANWIIALGHHIQVEKMNFRALQAKAKETKVDANGKYKKKKRFGKSIANRAPSLFLNILNQKLQYEGYSLQYIDTFRVKASQYDHQNDEYNKKTLSQRWHEVDGRRVQRDLYSAFLIMNVKDNRKEIDRQKCLERWDQFIRLHDEEIKRLRLHSCVVSSMGI</sequence>
<organism evidence="1 2">
    <name type="scientific">Anoxybacillus flavithermus</name>
    <dbReference type="NCBI Taxonomy" id="33934"/>
    <lineage>
        <taxon>Bacteria</taxon>
        <taxon>Bacillati</taxon>
        <taxon>Bacillota</taxon>
        <taxon>Bacilli</taxon>
        <taxon>Bacillales</taxon>
        <taxon>Anoxybacillaceae</taxon>
        <taxon>Anoxybacillus</taxon>
    </lineage>
</organism>
<dbReference type="EMBL" id="SBBW01000007">
    <property type="protein sequence ID" value="RWU15162.1"/>
    <property type="molecule type" value="Genomic_DNA"/>
</dbReference>
<accession>A0AAX2A2I5</accession>
<name>A0AAX2A2I5_9BACL</name>
<evidence type="ECO:0000313" key="2">
    <source>
        <dbReference type="Proteomes" id="UP000286434"/>
    </source>
</evidence>
<feature type="non-terminal residue" evidence="1">
    <location>
        <position position="1"/>
    </location>
</feature>
<dbReference type="Proteomes" id="UP000286434">
    <property type="component" value="Unassembled WGS sequence"/>
</dbReference>
<comment type="caution">
    <text evidence="1">The sequence shown here is derived from an EMBL/GenBank/DDBJ whole genome shotgun (WGS) entry which is preliminary data.</text>
</comment>
<reference evidence="1 2" key="1">
    <citation type="submission" date="2019-01" db="EMBL/GenBank/DDBJ databases">
        <title>Anoxybacillus flavithermus in powdered infant formula.</title>
        <authorList>
            <person name="Rhee M.S."/>
            <person name="Choi I.-G."/>
            <person name="Cho T.J."/>
            <person name="Park B."/>
        </authorList>
    </citation>
    <scope>NUCLEOTIDE SEQUENCE [LARGE SCALE GENOMIC DNA]</scope>
    <source>
        <strain evidence="1 2">FHS-PPAM212</strain>
    </source>
</reference>
<dbReference type="AlphaFoldDB" id="A0AAX2A2I5"/>
<gene>
    <name evidence="1" type="ORF">EA138_03040</name>
</gene>